<evidence type="ECO:0000256" key="4">
    <source>
        <dbReference type="ARBA" id="ARBA00022771"/>
    </source>
</evidence>
<keyword evidence="12" id="KW-1185">Reference proteome</keyword>
<dbReference type="InterPro" id="IPR026591">
    <property type="entry name" value="Sirtuin_cat_small_dom_sf"/>
</dbReference>
<feature type="binding site" evidence="8">
    <location>
        <position position="199"/>
    </location>
    <ligand>
        <name>Zn(2+)</name>
        <dbReference type="ChEBI" id="CHEBI:29105"/>
    </ligand>
</feature>
<dbReference type="Pfam" id="PF00569">
    <property type="entry name" value="ZZ"/>
    <property type="match status" value="1"/>
</dbReference>
<feature type="domain" description="Deacetylase sirtuin-type" evidence="10">
    <location>
        <begin position="40"/>
        <end position="307"/>
    </location>
</feature>
<keyword evidence="3 8" id="KW-0479">Metal-binding</keyword>
<keyword evidence="2" id="KW-0808">Transferase</keyword>
<dbReference type="PROSITE" id="PS50135">
    <property type="entry name" value="ZF_ZZ_2"/>
    <property type="match status" value="1"/>
</dbReference>
<dbReference type="Pfam" id="PF02146">
    <property type="entry name" value="SIR2"/>
    <property type="match status" value="1"/>
</dbReference>
<sequence>MAPSSRPTRRAKLTNVDYAVLTSGQALSRESVVSAKSSLPRKKMESVQDVIKVLRRAKKVLVIAGAGISVSCGIPDFRSKDGIYEMVKHMDFALPEPECLFHIDYFREDPTPFFQVVQNVFAHSPQPSTTHFFLKSLQDQGKLLRLYSQNIDGLEEVAGVTRYIPCHGSFAWSSCMRCQARVRTQSVLPVIQAGVIPTCSELNCRGVLKPEVTFFGEILSDAVSTSITKDRLEADLILVLGTSLKVSPVAEIPSFVPRHIPQVVINKTPLKKKKLKTDKEEPQPFDLQLLGDCDTIVQYLSSKLGWELDRQLSEPTSTKSPPRMIAHKNSRRVCFGECECEGVADGEMKRKTTSTQDDSVVEAVVCDGCGETAMEGAPLYHCVDCFDYDLCATCFADGSERHFGGNHEFRRLASR</sequence>
<keyword evidence="4 7" id="KW-0863">Zinc-finger</keyword>
<feature type="binding site" evidence="8">
    <location>
        <position position="178"/>
    </location>
    <ligand>
        <name>Zn(2+)</name>
        <dbReference type="ChEBI" id="CHEBI:29105"/>
    </ligand>
</feature>
<dbReference type="SMART" id="SM00291">
    <property type="entry name" value="ZnF_ZZ"/>
    <property type="match status" value="1"/>
</dbReference>
<feature type="active site" description="Proton acceptor" evidence="8">
    <location>
        <position position="167"/>
    </location>
</feature>
<comment type="cofactor">
    <cofactor evidence="1">
        <name>Zn(2+)</name>
        <dbReference type="ChEBI" id="CHEBI:29105"/>
    </cofactor>
</comment>
<dbReference type="PROSITE" id="PS50305">
    <property type="entry name" value="SIRTUIN"/>
    <property type="match status" value="1"/>
</dbReference>
<dbReference type="SUPFAM" id="SSF57850">
    <property type="entry name" value="RING/U-box"/>
    <property type="match status" value="1"/>
</dbReference>
<dbReference type="InterPro" id="IPR029035">
    <property type="entry name" value="DHS-like_NAD/FAD-binding_dom"/>
</dbReference>
<dbReference type="PANTHER" id="PTHR11085">
    <property type="entry name" value="NAD-DEPENDENT PROTEIN DEACYLASE SIRTUIN-5, MITOCHONDRIAL-RELATED"/>
    <property type="match status" value="1"/>
</dbReference>
<protein>
    <recommendedName>
        <fullName evidence="13">Deacetylase sirtuin-type domain-containing protein</fullName>
    </recommendedName>
</protein>
<evidence type="ECO:0000256" key="8">
    <source>
        <dbReference type="PROSITE-ProRule" id="PRU00236"/>
    </source>
</evidence>
<dbReference type="GO" id="GO:0005634">
    <property type="term" value="C:nucleus"/>
    <property type="evidence" value="ECO:0007669"/>
    <property type="project" value="TreeGrafter"/>
</dbReference>
<dbReference type="Gene3D" id="3.30.1600.10">
    <property type="entry name" value="SIR2/SIRT2 'Small Domain"/>
    <property type="match status" value="1"/>
</dbReference>
<accession>A0AAD5Q6G2</accession>
<dbReference type="GO" id="GO:0008270">
    <property type="term" value="F:zinc ion binding"/>
    <property type="evidence" value="ECO:0007669"/>
    <property type="project" value="UniProtKB-KW"/>
</dbReference>
<keyword evidence="6" id="KW-0520">NAD</keyword>
<evidence type="ECO:0000313" key="11">
    <source>
        <dbReference type="EMBL" id="KAJ0401073.1"/>
    </source>
</evidence>
<dbReference type="GO" id="GO:0070403">
    <property type="term" value="F:NAD+ binding"/>
    <property type="evidence" value="ECO:0007669"/>
    <property type="project" value="InterPro"/>
</dbReference>
<dbReference type="InterPro" id="IPR050134">
    <property type="entry name" value="NAD-dep_sirtuin_deacylases"/>
</dbReference>
<evidence type="ECO:0008006" key="13">
    <source>
        <dbReference type="Google" id="ProtNLM"/>
    </source>
</evidence>
<dbReference type="InterPro" id="IPR003000">
    <property type="entry name" value="Sirtuin"/>
</dbReference>
<proteinExistence type="predicted"/>
<evidence type="ECO:0000256" key="3">
    <source>
        <dbReference type="ARBA" id="ARBA00022723"/>
    </source>
</evidence>
<evidence type="ECO:0000259" key="10">
    <source>
        <dbReference type="PROSITE" id="PS50305"/>
    </source>
</evidence>
<organism evidence="11 12">
    <name type="scientific">Pythium insidiosum</name>
    <name type="common">Pythiosis disease agent</name>
    <dbReference type="NCBI Taxonomy" id="114742"/>
    <lineage>
        <taxon>Eukaryota</taxon>
        <taxon>Sar</taxon>
        <taxon>Stramenopiles</taxon>
        <taxon>Oomycota</taxon>
        <taxon>Peronosporomycetes</taxon>
        <taxon>Pythiales</taxon>
        <taxon>Pythiaceae</taxon>
        <taxon>Pythium</taxon>
    </lineage>
</organism>
<dbReference type="GO" id="GO:0017136">
    <property type="term" value="F:histone deacetylase activity, NAD-dependent"/>
    <property type="evidence" value="ECO:0007669"/>
    <property type="project" value="TreeGrafter"/>
</dbReference>
<evidence type="ECO:0000256" key="6">
    <source>
        <dbReference type="ARBA" id="ARBA00023027"/>
    </source>
</evidence>
<dbReference type="InterPro" id="IPR026590">
    <property type="entry name" value="Ssirtuin_cat_dom"/>
</dbReference>
<comment type="caution">
    <text evidence="11">The sequence shown here is derived from an EMBL/GenBank/DDBJ whole genome shotgun (WGS) entry which is preliminary data.</text>
</comment>
<dbReference type="SUPFAM" id="SSF52467">
    <property type="entry name" value="DHS-like NAD/FAD-binding domain"/>
    <property type="match status" value="1"/>
</dbReference>
<name>A0AAD5Q6G2_PYTIN</name>
<evidence type="ECO:0000256" key="2">
    <source>
        <dbReference type="ARBA" id="ARBA00022679"/>
    </source>
</evidence>
<evidence type="ECO:0000256" key="7">
    <source>
        <dbReference type="PROSITE-ProRule" id="PRU00228"/>
    </source>
</evidence>
<dbReference type="CDD" id="cd02249">
    <property type="entry name" value="ZZ"/>
    <property type="match status" value="1"/>
</dbReference>
<dbReference type="Gene3D" id="3.40.50.1220">
    <property type="entry name" value="TPP-binding domain"/>
    <property type="match status" value="1"/>
</dbReference>
<feature type="binding site" evidence="8">
    <location>
        <position position="175"/>
    </location>
    <ligand>
        <name>Zn(2+)</name>
        <dbReference type="ChEBI" id="CHEBI:29105"/>
    </ligand>
</feature>
<dbReference type="Gene3D" id="3.30.60.90">
    <property type="match status" value="1"/>
</dbReference>
<feature type="binding site" evidence="8">
    <location>
        <position position="204"/>
    </location>
    <ligand>
        <name>Zn(2+)</name>
        <dbReference type="ChEBI" id="CHEBI:29105"/>
    </ligand>
</feature>
<feature type="domain" description="ZZ-type" evidence="9">
    <location>
        <begin position="361"/>
        <end position="415"/>
    </location>
</feature>
<keyword evidence="5 8" id="KW-0862">Zinc</keyword>
<evidence type="ECO:0000256" key="5">
    <source>
        <dbReference type="ARBA" id="ARBA00022833"/>
    </source>
</evidence>
<dbReference type="InterPro" id="IPR000433">
    <property type="entry name" value="Znf_ZZ"/>
</dbReference>
<dbReference type="EMBL" id="JAKCXM010000138">
    <property type="protein sequence ID" value="KAJ0401073.1"/>
    <property type="molecule type" value="Genomic_DNA"/>
</dbReference>
<dbReference type="Proteomes" id="UP001209570">
    <property type="component" value="Unassembled WGS sequence"/>
</dbReference>
<reference evidence="11" key="1">
    <citation type="submission" date="2021-12" db="EMBL/GenBank/DDBJ databases">
        <title>Prjna785345.</title>
        <authorList>
            <person name="Rujirawat T."/>
            <person name="Krajaejun T."/>
        </authorList>
    </citation>
    <scope>NUCLEOTIDE SEQUENCE</scope>
    <source>
        <strain evidence="11">Pi057C3</strain>
    </source>
</reference>
<evidence type="ECO:0000259" key="9">
    <source>
        <dbReference type="PROSITE" id="PS50135"/>
    </source>
</evidence>
<evidence type="ECO:0000256" key="1">
    <source>
        <dbReference type="ARBA" id="ARBA00001947"/>
    </source>
</evidence>
<evidence type="ECO:0000313" key="12">
    <source>
        <dbReference type="Proteomes" id="UP001209570"/>
    </source>
</evidence>
<gene>
    <name evidence="11" type="ORF">P43SY_005093</name>
</gene>
<dbReference type="PANTHER" id="PTHR11085:SF9">
    <property type="entry name" value="NAD-DEPENDENT PROTEIN DEACETYLASE SIRTUIN-1"/>
    <property type="match status" value="1"/>
</dbReference>
<dbReference type="InterPro" id="IPR043145">
    <property type="entry name" value="Znf_ZZ_sf"/>
</dbReference>
<dbReference type="AlphaFoldDB" id="A0AAD5Q6G2"/>